<dbReference type="InterPro" id="IPR036947">
    <property type="entry name" value="POLO_box_dom_sf"/>
</dbReference>
<organism evidence="8 9">
    <name type="scientific">Astathelohania contejeani</name>
    <dbReference type="NCBI Taxonomy" id="164912"/>
    <lineage>
        <taxon>Eukaryota</taxon>
        <taxon>Fungi</taxon>
        <taxon>Fungi incertae sedis</taxon>
        <taxon>Microsporidia</taxon>
        <taxon>Astathelohaniidae</taxon>
        <taxon>Astathelohania</taxon>
    </lineage>
</organism>
<gene>
    <name evidence="8" type="primary">CDC5</name>
    <name evidence="8" type="ORF">TCON_2617</name>
</gene>
<keyword evidence="1 3" id="KW-0547">Nucleotide-binding</keyword>
<keyword evidence="9" id="KW-1185">Reference proteome</keyword>
<accession>A0ABQ7HVJ2</accession>
<evidence type="ECO:0000313" key="8">
    <source>
        <dbReference type="EMBL" id="KAF7678001.1"/>
    </source>
</evidence>
<evidence type="ECO:0000256" key="3">
    <source>
        <dbReference type="PROSITE-ProRule" id="PRU10141"/>
    </source>
</evidence>
<dbReference type="GO" id="GO:0016301">
    <property type="term" value="F:kinase activity"/>
    <property type="evidence" value="ECO:0007669"/>
    <property type="project" value="UniProtKB-KW"/>
</dbReference>
<keyword evidence="4" id="KW-0723">Serine/threonine-protein kinase</keyword>
<evidence type="ECO:0000259" key="6">
    <source>
        <dbReference type="PROSITE" id="PS50011"/>
    </source>
</evidence>
<dbReference type="InterPro" id="IPR017441">
    <property type="entry name" value="Protein_kinase_ATP_BS"/>
</dbReference>
<feature type="binding site" evidence="3">
    <location>
        <position position="52"/>
    </location>
    <ligand>
        <name>ATP</name>
        <dbReference type="ChEBI" id="CHEBI:30616"/>
    </ligand>
</feature>
<keyword evidence="2 3" id="KW-0067">ATP-binding</keyword>
<name>A0ABQ7HVJ2_9MICR</name>
<dbReference type="EMBL" id="SBIQ01000405">
    <property type="protein sequence ID" value="KAF7678001.1"/>
    <property type="molecule type" value="Genomic_DNA"/>
</dbReference>
<dbReference type="PROSITE" id="PS50078">
    <property type="entry name" value="POLO_BOX"/>
    <property type="match status" value="1"/>
</dbReference>
<dbReference type="InterPro" id="IPR000719">
    <property type="entry name" value="Prot_kinase_dom"/>
</dbReference>
<sequence length="482" mass="55950">MPKKIDLFLPLGTIITDPTNNTNYKLIKLLGRGAFAQCYLAQHETGDSYAIKLMRLADLRTDKLREKLESEIAIHSQLDHPNIVKMYKTFRNNEYVFMILEMCPNRTVDELLKRNGRFREKHVRVLFKELVMAVHYLHSKCAVVHRDLKLANLFLDQNYHIKLGDFGLSAIIQGGQKKRTVCGTPNYIAPEVLFDKINGHSFEADIWSLGVILYTLLIGIPPFQKNNVKEIYKMIELNNYTIPSEICISKEAEDLIKRILTTNPNERPTLTEILEHKFFKNENIKAENSKPTRESCLQKMYRNISEGNYTISPPIIDHIIFSTPLSKIKGVGYILKSGVYGIYFNDHSNMLLRQNKKSIIYIGVRIENNRKILNKEEYMIYDIKDPLLYDKYTKLEYFVNNFSVAIPFEAIEDSFVIRIRRVRGGLLFALWNNVLVFDFLSGIRVVVYNEGLGVHVFNDQGTIEFDDELRKYCGEVILEQIK</sequence>
<feature type="domain" description="Protein kinase" evidence="6">
    <location>
        <begin position="24"/>
        <end position="279"/>
    </location>
</feature>
<dbReference type="PANTHER" id="PTHR24345">
    <property type="entry name" value="SERINE/THREONINE-PROTEIN KINASE PLK"/>
    <property type="match status" value="1"/>
</dbReference>
<dbReference type="Proteomes" id="UP001516464">
    <property type="component" value="Unassembled WGS sequence"/>
</dbReference>
<dbReference type="PROSITE" id="PS50011">
    <property type="entry name" value="PROTEIN_KINASE_DOM"/>
    <property type="match status" value="1"/>
</dbReference>
<dbReference type="Pfam" id="PF00069">
    <property type="entry name" value="Pkinase"/>
    <property type="match status" value="1"/>
</dbReference>
<dbReference type="EC" id="2.7.11.21" evidence="5"/>
<dbReference type="Gene3D" id="3.30.1120.30">
    <property type="entry name" value="POLO box domain"/>
    <property type="match status" value="1"/>
</dbReference>
<dbReference type="Gene3D" id="1.10.510.10">
    <property type="entry name" value="Transferase(Phosphotransferase) domain 1"/>
    <property type="match status" value="1"/>
</dbReference>
<evidence type="ECO:0000256" key="2">
    <source>
        <dbReference type="ARBA" id="ARBA00022840"/>
    </source>
</evidence>
<dbReference type="InterPro" id="IPR011009">
    <property type="entry name" value="Kinase-like_dom_sf"/>
</dbReference>
<evidence type="ECO:0000313" key="9">
    <source>
        <dbReference type="Proteomes" id="UP001516464"/>
    </source>
</evidence>
<dbReference type="PROSITE" id="PS00107">
    <property type="entry name" value="PROTEIN_KINASE_ATP"/>
    <property type="match status" value="1"/>
</dbReference>
<dbReference type="InterPro" id="IPR008271">
    <property type="entry name" value="Ser/Thr_kinase_AS"/>
</dbReference>
<reference evidence="8 9" key="1">
    <citation type="submission" date="2019-01" db="EMBL/GenBank/DDBJ databases">
        <title>Genomes sequencing and comparative genomics of infectious freshwater microsporidia, Cucumispora dikerogammari and Thelohania contejeani.</title>
        <authorList>
            <person name="Cormier A."/>
            <person name="Giraud I."/>
            <person name="Wattier R."/>
            <person name="Teixeira M."/>
            <person name="Grandjean F."/>
            <person name="Rigaud T."/>
            <person name="Cordaux R."/>
        </authorList>
    </citation>
    <scope>NUCLEOTIDE SEQUENCE [LARGE SCALE GENOMIC DNA]</scope>
    <source>
        <strain evidence="8">T1</strain>
        <tissue evidence="8">Spores</tissue>
    </source>
</reference>
<comment type="catalytic activity">
    <reaction evidence="5">
        <text>L-threonyl-[protein] + ATP = O-phospho-L-threonyl-[protein] + ADP + H(+)</text>
        <dbReference type="Rhea" id="RHEA:46608"/>
        <dbReference type="Rhea" id="RHEA-COMP:11060"/>
        <dbReference type="Rhea" id="RHEA-COMP:11605"/>
        <dbReference type="ChEBI" id="CHEBI:15378"/>
        <dbReference type="ChEBI" id="CHEBI:30013"/>
        <dbReference type="ChEBI" id="CHEBI:30616"/>
        <dbReference type="ChEBI" id="CHEBI:61977"/>
        <dbReference type="ChEBI" id="CHEBI:456216"/>
        <dbReference type="EC" id="2.7.11.21"/>
    </reaction>
</comment>
<proteinExistence type="inferred from homology"/>
<dbReference type="InterPro" id="IPR000959">
    <property type="entry name" value="POLO_box_dom"/>
</dbReference>
<dbReference type="SUPFAM" id="SSF56112">
    <property type="entry name" value="Protein kinase-like (PK-like)"/>
    <property type="match status" value="1"/>
</dbReference>
<evidence type="ECO:0000259" key="7">
    <source>
        <dbReference type="PROSITE" id="PS50078"/>
    </source>
</evidence>
<evidence type="ECO:0000256" key="4">
    <source>
        <dbReference type="RuleBase" id="RU000304"/>
    </source>
</evidence>
<dbReference type="PROSITE" id="PS00108">
    <property type="entry name" value="PROTEIN_KINASE_ST"/>
    <property type="match status" value="1"/>
</dbReference>
<dbReference type="SUPFAM" id="SSF82615">
    <property type="entry name" value="Polo-box domain"/>
    <property type="match status" value="1"/>
</dbReference>
<keyword evidence="5 8" id="KW-0418">Kinase</keyword>
<evidence type="ECO:0000256" key="5">
    <source>
        <dbReference type="RuleBase" id="RU361162"/>
    </source>
</evidence>
<feature type="domain" description="POLO box" evidence="7">
    <location>
        <begin position="318"/>
        <end position="404"/>
    </location>
</feature>
<comment type="caution">
    <text evidence="8">The sequence shown here is derived from an EMBL/GenBank/DDBJ whole genome shotgun (WGS) entry which is preliminary data.</text>
</comment>
<evidence type="ECO:0000256" key="1">
    <source>
        <dbReference type="ARBA" id="ARBA00022741"/>
    </source>
</evidence>
<dbReference type="Pfam" id="PF00659">
    <property type="entry name" value="POLO_box"/>
    <property type="match status" value="1"/>
</dbReference>
<keyword evidence="5" id="KW-0808">Transferase</keyword>
<protein>
    <recommendedName>
        <fullName evidence="5">Serine/threonine-protein kinase</fullName>
        <ecNumber evidence="5">2.7.11.21</ecNumber>
    </recommendedName>
</protein>
<comment type="similarity">
    <text evidence="5">Belongs to the protein kinase superfamily. Ser/Thr protein kinase family. CDC5/Polo subfamily.</text>
</comment>
<dbReference type="SMART" id="SM00220">
    <property type="entry name" value="S_TKc"/>
    <property type="match status" value="1"/>
</dbReference>